<name>A0A7G5EAL2_9SPHI</name>
<dbReference type="Proteomes" id="UP000515450">
    <property type="component" value="Chromosome"/>
</dbReference>
<dbReference type="EMBL" id="CP058555">
    <property type="protein sequence ID" value="QMV71037.1"/>
    <property type="molecule type" value="Genomic_DNA"/>
</dbReference>
<dbReference type="GO" id="GO:0008236">
    <property type="term" value="F:serine-type peptidase activity"/>
    <property type="evidence" value="ECO:0007669"/>
    <property type="project" value="InterPro"/>
</dbReference>
<evidence type="ECO:0000259" key="1">
    <source>
        <dbReference type="Pfam" id="PF00326"/>
    </source>
</evidence>
<sequence>MKLGASNLDFHGFEGYSFLFQGREAKIIRPKVTAVGHPWVWRARFWGHEPQVDIGLLERGYHVVYCDVAELFGNEEAITIWDGFYRKLQKGGLSKKSAMEGMSRGGVYIYNWCLRYPDRVNVIYADAPVLDFKSWPGGKTTGKGSKPDWEIFKKDYGLTETQAWAFADAPIDKAKIIAGFKIPLLHVVGDKDDVVPIAENTLPFAEEIRRAGGHIEIIHKPEVGHHPHCLVDPSPIIDFILKASSK</sequence>
<proteinExistence type="predicted"/>
<evidence type="ECO:0000313" key="3">
    <source>
        <dbReference type="Proteomes" id="UP000515450"/>
    </source>
</evidence>
<reference evidence="2 3" key="1">
    <citation type="journal article" date="2020" name="G3 (Bethesda)">
        <title>CeMbio - The Caenorhabditis elegans Microbiome Resource.</title>
        <authorList>
            <person name="Dirksen P."/>
            <person name="Assie A."/>
            <person name="Zimmermann J."/>
            <person name="Zhang F."/>
            <person name="Tietje A.M."/>
            <person name="Marsh S.A."/>
            <person name="Felix M.A."/>
            <person name="Shapira M."/>
            <person name="Kaleta C."/>
            <person name="Schulenburg H."/>
            <person name="Samuel B."/>
        </authorList>
    </citation>
    <scope>NUCLEOTIDE SEQUENCE [LARGE SCALE GENOMIC DNA]</scope>
    <source>
        <strain evidence="2 3">BIGb0170</strain>
    </source>
</reference>
<dbReference type="Gene3D" id="3.40.50.1820">
    <property type="entry name" value="alpha/beta hydrolase"/>
    <property type="match status" value="1"/>
</dbReference>
<feature type="domain" description="Peptidase S9 prolyl oligopeptidase catalytic" evidence="1">
    <location>
        <begin position="95"/>
        <end position="225"/>
    </location>
</feature>
<dbReference type="AlphaFoldDB" id="A0A7G5EAL2"/>
<evidence type="ECO:0000313" key="2">
    <source>
        <dbReference type="EMBL" id="QMV71037.1"/>
    </source>
</evidence>
<dbReference type="SUPFAM" id="SSF53474">
    <property type="entry name" value="alpha/beta-Hydrolases"/>
    <property type="match status" value="1"/>
</dbReference>
<dbReference type="Pfam" id="PF00326">
    <property type="entry name" value="Peptidase_S9"/>
    <property type="match status" value="1"/>
</dbReference>
<organism evidence="2 3">
    <name type="scientific">Sphingobacterium paramultivorum</name>
    <dbReference type="NCBI Taxonomy" id="2886510"/>
    <lineage>
        <taxon>Bacteria</taxon>
        <taxon>Pseudomonadati</taxon>
        <taxon>Bacteroidota</taxon>
        <taxon>Sphingobacteriia</taxon>
        <taxon>Sphingobacteriales</taxon>
        <taxon>Sphingobacteriaceae</taxon>
        <taxon>Sphingobacterium</taxon>
    </lineage>
</organism>
<dbReference type="InterPro" id="IPR029058">
    <property type="entry name" value="AB_hydrolase_fold"/>
</dbReference>
<dbReference type="GO" id="GO:0006508">
    <property type="term" value="P:proteolysis"/>
    <property type="evidence" value="ECO:0007669"/>
    <property type="project" value="InterPro"/>
</dbReference>
<gene>
    <name evidence="2" type="ORF">HS960_01410</name>
</gene>
<accession>A0A7G5EAL2</accession>
<dbReference type="InterPro" id="IPR001375">
    <property type="entry name" value="Peptidase_S9_cat"/>
</dbReference>
<keyword evidence="3" id="KW-1185">Reference proteome</keyword>
<protein>
    <submittedName>
        <fullName evidence="2">Prolyl oligopeptidase family serine peptidase</fullName>
    </submittedName>
</protein>